<organism evidence="1 2">
    <name type="scientific">Sporosarcina ureae</name>
    <dbReference type="NCBI Taxonomy" id="1571"/>
    <lineage>
        <taxon>Bacteria</taxon>
        <taxon>Bacillati</taxon>
        <taxon>Bacillota</taxon>
        <taxon>Bacilli</taxon>
        <taxon>Bacillales</taxon>
        <taxon>Caryophanaceae</taxon>
        <taxon>Sporosarcina</taxon>
    </lineage>
</organism>
<accession>A0ABM6JTM8</accession>
<evidence type="ECO:0000313" key="1">
    <source>
        <dbReference type="EMBL" id="ARF13509.1"/>
    </source>
</evidence>
<dbReference type="Gene3D" id="3.20.20.410">
    <property type="entry name" value="Protein of unknown function UPF0759"/>
    <property type="match status" value="1"/>
</dbReference>
<keyword evidence="2" id="KW-1185">Reference proteome</keyword>
<name>A0ABM6JTM8_SPOUR</name>
<sequence>MIHVGLTGWGDHPSLYNENTVANKKLIDYSKHFPIVELDSTFYAIQSKIVMDKWTEETPANFQFVVKAYQGITGHQRGKIPYDSEEEMFSLFKLSLTSFVEAGKLAMVLVQFPPWFDCKKENVDRIRYVHEQLQPLPIAVEFRNQTWYSPAYREKTLNFLKSLHVIHVVCDEPQVGDGSVPLVPIATDQKVLLRLHGRNDKGWVNTMGDSKAWRKVRYLYDYNEKELESMSGIVKHLEKQAEEVFVIFNNNSGQHAAKNAKQFAGLLNIEYGQPLTKQMDLFEGDQ</sequence>
<gene>
    <name evidence="1" type="ORF">SporoS204_04630</name>
</gene>
<evidence type="ECO:0000313" key="2">
    <source>
        <dbReference type="Proteomes" id="UP000192486"/>
    </source>
</evidence>
<dbReference type="InterPro" id="IPR002763">
    <property type="entry name" value="DUF72"/>
</dbReference>
<evidence type="ECO:0008006" key="3">
    <source>
        <dbReference type="Google" id="ProtNLM"/>
    </source>
</evidence>
<proteinExistence type="predicted"/>
<dbReference type="Pfam" id="PF01904">
    <property type="entry name" value="DUF72"/>
    <property type="match status" value="1"/>
</dbReference>
<protein>
    <recommendedName>
        <fullName evidence="3">DUF72 domain-containing protein</fullName>
    </recommendedName>
</protein>
<reference evidence="1 2" key="1">
    <citation type="submission" date="2016-04" db="EMBL/GenBank/DDBJ databases">
        <title>Comparative Genomics and Epigenetics of Sporosarcina ureae.</title>
        <authorList>
            <person name="Oliver A.S."/>
            <person name="Cooper K.K."/>
        </authorList>
    </citation>
    <scope>NUCLEOTIDE SEQUENCE [LARGE SCALE GENOMIC DNA]</scope>
    <source>
        <strain evidence="1 2">S204</strain>
    </source>
</reference>
<dbReference type="PANTHER" id="PTHR30348">
    <property type="entry name" value="UNCHARACTERIZED PROTEIN YECE"/>
    <property type="match status" value="1"/>
</dbReference>
<dbReference type="SUPFAM" id="SSF117396">
    <property type="entry name" value="TM1631-like"/>
    <property type="match status" value="1"/>
</dbReference>
<dbReference type="Proteomes" id="UP000192486">
    <property type="component" value="Chromosome"/>
</dbReference>
<dbReference type="EMBL" id="CP015108">
    <property type="protein sequence ID" value="ARF13509.1"/>
    <property type="molecule type" value="Genomic_DNA"/>
</dbReference>
<dbReference type="PANTHER" id="PTHR30348:SF13">
    <property type="entry name" value="UPF0759 PROTEIN YUNF"/>
    <property type="match status" value="1"/>
</dbReference>
<dbReference type="RefSeq" id="WP_029054438.1">
    <property type="nucleotide sequence ID" value="NZ_CP015108.1"/>
</dbReference>
<dbReference type="InterPro" id="IPR036520">
    <property type="entry name" value="UPF0759_sf"/>
</dbReference>